<keyword evidence="2" id="KW-1185">Reference proteome</keyword>
<protein>
    <submittedName>
        <fullName evidence="1">Uncharacterized protein</fullName>
    </submittedName>
</protein>
<proteinExistence type="predicted"/>
<comment type="caution">
    <text evidence="1">The sequence shown here is derived from an EMBL/GenBank/DDBJ whole genome shotgun (WGS) entry which is preliminary data.</text>
</comment>
<reference evidence="1 2" key="2">
    <citation type="journal article" date="2019" name="G3 (Bethesda)">
        <title>Hybrid Assembly of the Genome of the Entomopathogenic Nematode Steinernema carpocapsae Identifies the X-Chromosome.</title>
        <authorList>
            <person name="Serra L."/>
            <person name="Macchietto M."/>
            <person name="Macias-Munoz A."/>
            <person name="McGill C.J."/>
            <person name="Rodriguez I.M."/>
            <person name="Rodriguez B."/>
            <person name="Murad R."/>
            <person name="Mortazavi A."/>
        </authorList>
    </citation>
    <scope>NUCLEOTIDE SEQUENCE [LARGE SCALE GENOMIC DNA]</scope>
    <source>
        <strain evidence="1 2">ALL</strain>
    </source>
</reference>
<dbReference type="OrthoDB" id="4564at2759"/>
<dbReference type="Proteomes" id="UP000298663">
    <property type="component" value="Unassembled WGS sequence"/>
</dbReference>
<sequence>MTADKENGKLALNGNGRLNDDNREALLENEDDNVGFEYTRKNRRESFVSFCKRHYQNIVHFIVEDWLLSGLLQQSSQLV</sequence>
<organism evidence="1 2">
    <name type="scientific">Steinernema carpocapsae</name>
    <name type="common">Entomopathogenic nematode</name>
    <dbReference type="NCBI Taxonomy" id="34508"/>
    <lineage>
        <taxon>Eukaryota</taxon>
        <taxon>Metazoa</taxon>
        <taxon>Ecdysozoa</taxon>
        <taxon>Nematoda</taxon>
        <taxon>Chromadorea</taxon>
        <taxon>Rhabditida</taxon>
        <taxon>Tylenchina</taxon>
        <taxon>Panagrolaimomorpha</taxon>
        <taxon>Strongyloidoidea</taxon>
        <taxon>Steinernematidae</taxon>
        <taxon>Steinernema</taxon>
    </lineage>
</organism>
<name>A0A4U8UHU7_STECR</name>
<dbReference type="EMBL" id="AZBU02000001">
    <property type="protein sequence ID" value="TMS32434.1"/>
    <property type="molecule type" value="Genomic_DNA"/>
</dbReference>
<dbReference type="AlphaFoldDB" id="A0A4U8UHU7"/>
<gene>
    <name evidence="1" type="ORF">L596_000268</name>
</gene>
<accession>A0A4U8UHU7</accession>
<reference evidence="1 2" key="1">
    <citation type="journal article" date="2015" name="Genome Biol.">
        <title>Comparative genomics of Steinernema reveals deeply conserved gene regulatory networks.</title>
        <authorList>
            <person name="Dillman A.R."/>
            <person name="Macchietto M."/>
            <person name="Porter C.F."/>
            <person name="Rogers A."/>
            <person name="Williams B."/>
            <person name="Antoshechkin I."/>
            <person name="Lee M.M."/>
            <person name="Goodwin Z."/>
            <person name="Lu X."/>
            <person name="Lewis E.E."/>
            <person name="Goodrich-Blair H."/>
            <person name="Stock S.P."/>
            <person name="Adams B.J."/>
            <person name="Sternberg P.W."/>
            <person name="Mortazavi A."/>
        </authorList>
    </citation>
    <scope>NUCLEOTIDE SEQUENCE [LARGE SCALE GENOMIC DNA]</scope>
    <source>
        <strain evidence="1 2">ALL</strain>
    </source>
</reference>
<evidence type="ECO:0000313" key="1">
    <source>
        <dbReference type="EMBL" id="TMS32434.1"/>
    </source>
</evidence>
<evidence type="ECO:0000313" key="2">
    <source>
        <dbReference type="Proteomes" id="UP000298663"/>
    </source>
</evidence>